<dbReference type="KEGG" id="etr:ETAE_p003"/>
<organism evidence="9 10">
    <name type="scientific">Edwardsiella piscicida</name>
    <dbReference type="NCBI Taxonomy" id="1263550"/>
    <lineage>
        <taxon>Bacteria</taxon>
        <taxon>Pseudomonadati</taxon>
        <taxon>Pseudomonadota</taxon>
        <taxon>Gammaproteobacteria</taxon>
        <taxon>Enterobacterales</taxon>
        <taxon>Hafniaceae</taxon>
        <taxon>Edwardsiella</taxon>
    </lineage>
</organism>
<evidence type="ECO:0000256" key="4">
    <source>
        <dbReference type="ARBA" id="ARBA00022692"/>
    </source>
</evidence>
<keyword evidence="10" id="KW-1185">Reference proteome</keyword>
<name>A0AAU8PCX3_EDWPI</name>
<dbReference type="Proteomes" id="UP000002634">
    <property type="component" value="Plasmid pEIB202"/>
</dbReference>
<keyword evidence="6 8" id="KW-0472">Membrane</keyword>
<evidence type="ECO:0000256" key="6">
    <source>
        <dbReference type="ARBA" id="ARBA00023136"/>
    </source>
</evidence>
<feature type="compositionally biased region" description="Basic and acidic residues" evidence="7">
    <location>
        <begin position="124"/>
        <end position="138"/>
    </location>
</feature>
<dbReference type="CDD" id="cd16429">
    <property type="entry name" value="VirB10"/>
    <property type="match status" value="1"/>
</dbReference>
<dbReference type="InterPro" id="IPR005498">
    <property type="entry name" value="T4SS_VirB10/TraB/TrbI"/>
</dbReference>
<comment type="similarity">
    <text evidence="2">Belongs to the TrbI/VirB10 family.</text>
</comment>
<comment type="subcellular location">
    <subcellularLocation>
        <location evidence="1">Cell membrane</location>
        <topology evidence="1">Single-pass membrane protein</topology>
    </subcellularLocation>
</comment>
<keyword evidence="5 8" id="KW-1133">Transmembrane helix</keyword>
<keyword evidence="9" id="KW-0614">Plasmid</keyword>
<feature type="region of interest" description="Disordered" evidence="7">
    <location>
        <begin position="1"/>
        <end position="32"/>
    </location>
</feature>
<evidence type="ECO:0000256" key="5">
    <source>
        <dbReference type="ARBA" id="ARBA00022989"/>
    </source>
</evidence>
<dbReference type="RefSeq" id="WP_012850349.1">
    <property type="nucleotide sequence ID" value="NC_013509.1"/>
</dbReference>
<accession>A0AAU8PCX3</accession>
<gene>
    <name evidence="9" type="ordered locus">ETAE_p003</name>
</gene>
<evidence type="ECO:0000256" key="8">
    <source>
        <dbReference type="SAM" id="Phobius"/>
    </source>
</evidence>
<keyword evidence="4 8" id="KW-0812">Transmembrane</keyword>
<feature type="compositionally biased region" description="Basic and acidic residues" evidence="7">
    <location>
        <begin position="1"/>
        <end position="20"/>
    </location>
</feature>
<evidence type="ECO:0000256" key="7">
    <source>
        <dbReference type="SAM" id="MobiDB-lite"/>
    </source>
</evidence>
<dbReference type="InterPro" id="IPR047695">
    <property type="entry name" value="T4SS_VirB10/PtlG"/>
</dbReference>
<protein>
    <submittedName>
        <fullName evidence="9">Type IV secretory pathway component</fullName>
    </submittedName>
</protein>
<feature type="transmembrane region" description="Helical" evidence="8">
    <location>
        <begin position="39"/>
        <end position="59"/>
    </location>
</feature>
<sequence length="409" mass="42900">MMAENRDDLDHEGVQDDADRGMPSINQRGKSSGGMMQKVVAVGGAIVVVLALIAVNGGFSSDEKPEERAPASSDAIGNRLGPAPELPAPPAPPEPTRSEPEQPEIIRTGQVAPPPAPSYPTNNRRQEDQPPTPQERKASSTLLAFGNVSRSGGGQGGQSGMSAEERARQMALQQTSGQGNGGSMMGGMGGDAERADGLGAALEPTQVEGARASLIADRNMFVTKGTFLDCALETAISSDVPGMTSCRLTRDVYSTSGKVLLLERGSRIVGQYKGGLQRGQARIFVLWNRIETPTGVVVNLDSPGTDALGRSGHSGYVDTHFWERFGGAIMLSLIDDVGTYVANEASDSGSGGNQIQFGGTAEAAKNASSIALENSINIPPTLVKHQGDHINVFVARDLDFRGVYDLKAD</sequence>
<keyword evidence="3" id="KW-1003">Cell membrane</keyword>
<reference evidence="9 10" key="1">
    <citation type="journal article" date="2009" name="PLoS ONE">
        <title>Genome sequence of the versatile fish pathogen Edwardsiella tarda provides insights into its adaptation to broad host ranges and intracellular niches.</title>
        <authorList>
            <person name="Wang Q."/>
            <person name="Yang M."/>
            <person name="Xiao J."/>
            <person name="Wu H."/>
            <person name="Wang X."/>
            <person name="Lv Y."/>
            <person name="Xu L."/>
            <person name="Zheng H."/>
            <person name="Wang S."/>
            <person name="Zhao G."/>
            <person name="Liu Q."/>
            <person name="Zhang Y."/>
        </authorList>
    </citation>
    <scope>NUCLEOTIDE SEQUENCE [LARGE SCALE GENOMIC DNA]</scope>
    <source>
        <strain evidence="10">EIB202 / CCTCC M208068</strain>
    </source>
</reference>
<evidence type="ECO:0000313" key="10">
    <source>
        <dbReference type="Proteomes" id="UP000002634"/>
    </source>
</evidence>
<dbReference type="Gene3D" id="2.40.128.260">
    <property type="entry name" value="Type IV secretion system, VirB10/TraB/TrbI"/>
    <property type="match status" value="2"/>
</dbReference>
<evidence type="ECO:0000313" key="9">
    <source>
        <dbReference type="EMBL" id="ACY86386.1"/>
    </source>
</evidence>
<geneLocation type="plasmid" evidence="9 10">
    <name>pEIB202</name>
</geneLocation>
<evidence type="ECO:0000256" key="1">
    <source>
        <dbReference type="ARBA" id="ARBA00004162"/>
    </source>
</evidence>
<feature type="compositionally biased region" description="Pro residues" evidence="7">
    <location>
        <begin position="84"/>
        <end position="95"/>
    </location>
</feature>
<evidence type="ECO:0000256" key="3">
    <source>
        <dbReference type="ARBA" id="ARBA00022475"/>
    </source>
</evidence>
<dbReference type="GO" id="GO:0005886">
    <property type="term" value="C:plasma membrane"/>
    <property type="evidence" value="ECO:0007669"/>
    <property type="project" value="UniProtKB-SubCell"/>
</dbReference>
<proteinExistence type="inferred from homology"/>
<feature type="region of interest" description="Disordered" evidence="7">
    <location>
        <begin position="59"/>
        <end position="138"/>
    </location>
</feature>
<dbReference type="Pfam" id="PF03743">
    <property type="entry name" value="TrbI"/>
    <property type="match status" value="1"/>
</dbReference>
<dbReference type="InterPro" id="IPR042217">
    <property type="entry name" value="T4SS_VirB10/TrbI"/>
</dbReference>
<evidence type="ECO:0000256" key="2">
    <source>
        <dbReference type="ARBA" id="ARBA00010265"/>
    </source>
</evidence>
<dbReference type="AlphaFoldDB" id="A0AAU8PCX3"/>
<dbReference type="NCBIfam" id="NF038091">
    <property type="entry name" value="T4SS_VirB10"/>
    <property type="match status" value="1"/>
</dbReference>
<dbReference type="EMBL" id="CP001136">
    <property type="protein sequence ID" value="ACY86386.1"/>
    <property type="molecule type" value="Genomic_DNA"/>
</dbReference>